<evidence type="ECO:0000313" key="1">
    <source>
        <dbReference type="Proteomes" id="UP000095286"/>
    </source>
</evidence>
<evidence type="ECO:0000313" key="2">
    <source>
        <dbReference type="WBParaSite" id="RSKR_0000535700.1"/>
    </source>
</evidence>
<accession>A0AC35TXN4</accession>
<proteinExistence type="predicted"/>
<organism evidence="1 2">
    <name type="scientific">Rhabditophanes sp. KR3021</name>
    <dbReference type="NCBI Taxonomy" id="114890"/>
    <lineage>
        <taxon>Eukaryota</taxon>
        <taxon>Metazoa</taxon>
        <taxon>Ecdysozoa</taxon>
        <taxon>Nematoda</taxon>
        <taxon>Chromadorea</taxon>
        <taxon>Rhabditida</taxon>
        <taxon>Tylenchina</taxon>
        <taxon>Panagrolaimomorpha</taxon>
        <taxon>Strongyloidoidea</taxon>
        <taxon>Alloionematidae</taxon>
        <taxon>Rhabditophanes</taxon>
    </lineage>
</organism>
<reference evidence="2" key="1">
    <citation type="submission" date="2016-11" db="UniProtKB">
        <authorList>
            <consortium name="WormBaseParasite"/>
        </authorList>
    </citation>
    <scope>IDENTIFICATION</scope>
    <source>
        <strain evidence="2">KR3021</strain>
    </source>
</reference>
<protein>
    <submittedName>
        <fullName evidence="2">Conserved plasma membrane protein</fullName>
    </submittedName>
</protein>
<sequence length="452" mass="52186">MGTNPCCCRLKDGSISISIWSLIYSIAQLGIFGWQLAAIKYEKDRAANNLLPNYNTYGRFDVPSYYESYWQSPEERYYVWLFVIQVICLITSIALMLSSVSLIYGIHTISRCLIAVWFPCIIGSMLFSLAYCIMWWCGDVRDYWVVLTIIEMIGVIINIYCLVVILAFYHRIGAERKVCKIKYGQSNLDLQYPNHARINTLPRKTYPLELDNFDEDRPISPVNRQSIRKRPLPPEQDYRNNIQPAHSDPTEIHGRYPSPGPYHSQTQSVPMEKYTVDLDIDQLPASAEASTMRDYDPYYKKAKPSCHHRTCPQSKPSKHKTKHRHRSRRRCESDDSYETEITYDPSYYSGDKQSRKHRPSCSKHRSSSRRRYQDVPTTLTAADLENGFTIPQNIVIPPNLTAGPDGTIRPQKYIINSEITIGYNSKNEPTIKLNNNTLDQSHNNNQRTTSIV</sequence>
<dbReference type="WBParaSite" id="RSKR_0000535700.1">
    <property type="protein sequence ID" value="RSKR_0000535700.1"/>
    <property type="gene ID" value="RSKR_0000535700"/>
</dbReference>
<dbReference type="Proteomes" id="UP000095286">
    <property type="component" value="Unplaced"/>
</dbReference>
<name>A0AC35TXN4_9BILA</name>